<dbReference type="Gene3D" id="3.30.70.1350">
    <property type="entry name" value="Cation efflux protein, cytoplasmic domain"/>
    <property type="match status" value="1"/>
</dbReference>
<dbReference type="GO" id="GO:0015093">
    <property type="term" value="F:ferrous iron transmembrane transporter activity"/>
    <property type="evidence" value="ECO:0007669"/>
    <property type="project" value="TreeGrafter"/>
</dbReference>
<dbReference type="InterPro" id="IPR027469">
    <property type="entry name" value="Cation_efflux_TMD_sf"/>
</dbReference>
<dbReference type="EMBL" id="CP046453">
    <property type="protein sequence ID" value="QGU05569.1"/>
    <property type="molecule type" value="Genomic_DNA"/>
</dbReference>
<dbReference type="PANTHER" id="PTHR43840">
    <property type="entry name" value="MITOCHONDRIAL METAL TRANSPORTER 1-RELATED"/>
    <property type="match status" value="1"/>
</dbReference>
<feature type="transmembrane region" description="Helical" evidence="7">
    <location>
        <begin position="119"/>
        <end position="141"/>
    </location>
</feature>
<feature type="transmembrane region" description="Helical" evidence="7">
    <location>
        <begin position="89"/>
        <end position="107"/>
    </location>
</feature>
<dbReference type="InterPro" id="IPR002524">
    <property type="entry name" value="Cation_efflux"/>
</dbReference>
<keyword evidence="6 7" id="KW-0472">Membrane</keyword>
<keyword evidence="5 7" id="KW-1133">Transmembrane helix</keyword>
<name>A0A6B8VR79_9CORY</name>
<feature type="transmembrane region" description="Helical" evidence="7">
    <location>
        <begin position="162"/>
        <end position="181"/>
    </location>
</feature>
<keyword evidence="4 7" id="KW-0812">Transmembrane</keyword>
<evidence type="ECO:0000256" key="4">
    <source>
        <dbReference type="ARBA" id="ARBA00022692"/>
    </source>
</evidence>
<dbReference type="InterPro" id="IPR050291">
    <property type="entry name" value="CDF_Transporter"/>
</dbReference>
<dbReference type="AlphaFoldDB" id="A0A6B8VR79"/>
<evidence type="ECO:0000256" key="6">
    <source>
        <dbReference type="ARBA" id="ARBA00023136"/>
    </source>
</evidence>
<feature type="domain" description="Cation efflux protein transmembrane" evidence="8">
    <location>
        <begin position="19"/>
        <end position="212"/>
    </location>
</feature>
<sequence>MISRRTHQQETALLIRFMYVSVAAAVLTIILKSAAAAITGSVGFLSDALESTVNLVAAVVAIFALRVAARPADSSHHFGHGKSEYVSALVEGMMIFIAAAAIILTSVQRLMDPQPLESVGIGLVLTTAASVLNGLVGVFLLRQGRRYRSATLSADGRHLITDVWTSVGVLVGIAAVWLTGWHWLDPAIALAVGANILVTGYGLLRDSLSSLISQSLSAADHDIIDAVLGQFRGRYPVDFAPPRTVSLGRQRLVNLVMGTPPAWSVEQAHNVATELETALEAALPGTDTIVHIEPWERMQAPT</sequence>
<keyword evidence="3" id="KW-0813">Transport</keyword>
<proteinExistence type="inferred from homology"/>
<dbReference type="GO" id="GO:0015086">
    <property type="term" value="F:cadmium ion transmembrane transporter activity"/>
    <property type="evidence" value="ECO:0007669"/>
    <property type="project" value="TreeGrafter"/>
</dbReference>
<dbReference type="Pfam" id="PF16916">
    <property type="entry name" value="ZT_dimer"/>
    <property type="match status" value="1"/>
</dbReference>
<dbReference type="InterPro" id="IPR027470">
    <property type="entry name" value="Cation_efflux_CTD"/>
</dbReference>
<feature type="transmembrane region" description="Helical" evidence="7">
    <location>
        <begin position="187"/>
        <end position="204"/>
    </location>
</feature>
<evidence type="ECO:0000313" key="10">
    <source>
        <dbReference type="EMBL" id="QGU05569.1"/>
    </source>
</evidence>
<dbReference type="Pfam" id="PF01545">
    <property type="entry name" value="Cation_efflux"/>
    <property type="match status" value="1"/>
</dbReference>
<feature type="domain" description="Cation efflux protein cytoplasmic" evidence="9">
    <location>
        <begin position="246"/>
        <end position="294"/>
    </location>
</feature>
<dbReference type="KEGG" id="ccoe:CETAM_11685"/>
<dbReference type="GO" id="GO:0006882">
    <property type="term" value="P:intracellular zinc ion homeostasis"/>
    <property type="evidence" value="ECO:0007669"/>
    <property type="project" value="TreeGrafter"/>
</dbReference>
<protein>
    <submittedName>
        <fullName evidence="10">Ferrous-iron efflux pump FieF</fullName>
    </submittedName>
</protein>
<dbReference type="NCBIfam" id="TIGR01297">
    <property type="entry name" value="CDF"/>
    <property type="match status" value="1"/>
</dbReference>
<comment type="similarity">
    <text evidence="2">Belongs to the cation diffusion facilitator (CDF) transporter (TC 2.A.4) family.</text>
</comment>
<evidence type="ECO:0000256" key="5">
    <source>
        <dbReference type="ARBA" id="ARBA00022989"/>
    </source>
</evidence>
<evidence type="ECO:0000259" key="8">
    <source>
        <dbReference type="Pfam" id="PF01545"/>
    </source>
</evidence>
<dbReference type="GO" id="GO:0005886">
    <property type="term" value="C:plasma membrane"/>
    <property type="evidence" value="ECO:0007669"/>
    <property type="project" value="TreeGrafter"/>
</dbReference>
<evidence type="ECO:0000256" key="1">
    <source>
        <dbReference type="ARBA" id="ARBA00004141"/>
    </source>
</evidence>
<dbReference type="PANTHER" id="PTHR43840:SF15">
    <property type="entry name" value="MITOCHONDRIAL METAL TRANSPORTER 1-RELATED"/>
    <property type="match status" value="1"/>
</dbReference>
<dbReference type="SUPFAM" id="SSF160240">
    <property type="entry name" value="Cation efflux protein cytoplasmic domain-like"/>
    <property type="match status" value="1"/>
</dbReference>
<organism evidence="10 11">
    <name type="scientific">Corynebacterium comes</name>
    <dbReference type="NCBI Taxonomy" id="2675218"/>
    <lineage>
        <taxon>Bacteria</taxon>
        <taxon>Bacillati</taxon>
        <taxon>Actinomycetota</taxon>
        <taxon>Actinomycetes</taxon>
        <taxon>Mycobacteriales</taxon>
        <taxon>Corynebacteriaceae</taxon>
        <taxon>Corynebacterium</taxon>
    </lineage>
</organism>
<feature type="transmembrane region" description="Helical" evidence="7">
    <location>
        <begin position="52"/>
        <end position="69"/>
    </location>
</feature>
<evidence type="ECO:0000313" key="11">
    <source>
        <dbReference type="Proteomes" id="UP000425178"/>
    </source>
</evidence>
<dbReference type="InterPro" id="IPR036837">
    <property type="entry name" value="Cation_efflux_CTD_sf"/>
</dbReference>
<dbReference type="InterPro" id="IPR058533">
    <property type="entry name" value="Cation_efflux_TM"/>
</dbReference>
<reference evidence="10 11" key="1">
    <citation type="journal article" date="2021" name="Int. J. Syst. Evol. Microbiol.">
        <title>Classification of three corynebacterial strains isolated from a small paddock in North Rhine-Westphalia: proposal of &lt;i&gt;Corynebacterium kalinowskii&lt;/i&gt; sp. nov., &lt;i&gt;Corynebacterium comes&lt;/i&gt; sp. nov. and &lt;i&gt;Corynebacterium occultum&lt;/i&gt; sp. nov.</title>
        <authorList>
            <person name="Schaffert L."/>
            <person name="Ruwe M."/>
            <person name="Milse J."/>
            <person name="Hanuschka K."/>
            <person name="Ortseifen V."/>
            <person name="Droste J."/>
            <person name="Brandt D."/>
            <person name="Schl L."/>
            <person name="Kutter Y."/>
            <person name="Vinke S."/>
            <person name="Vieh P."/>
            <person name="Jacob L."/>
            <person name="L N.C."/>
            <person name="Schulte-Berndt E."/>
            <person name="Hain C."/>
            <person name="Linder M."/>
            <person name="Schmidt P."/>
            <person name="Wollenschl L."/>
            <person name="Luttermann T."/>
            <person name="Thieme E."/>
            <person name="Hassa J."/>
            <person name="Haak M."/>
            <person name="Wittchen M."/>
            <person name="Mentz A."/>
            <person name="Persicke M."/>
            <person name="Busche T."/>
            <person name="R C."/>
        </authorList>
    </citation>
    <scope>NUCLEOTIDE SEQUENCE [LARGE SCALE GENOMIC DNA]</scope>
    <source>
        <strain evidence="10 11">2019</strain>
    </source>
</reference>
<accession>A0A6B8VR79</accession>
<gene>
    <name evidence="10" type="primary">fieF1</name>
    <name evidence="10" type="ORF">CETAM_11685</name>
</gene>
<evidence type="ECO:0000259" key="9">
    <source>
        <dbReference type="Pfam" id="PF16916"/>
    </source>
</evidence>
<keyword evidence="11" id="KW-1185">Reference proteome</keyword>
<dbReference type="SUPFAM" id="SSF161111">
    <property type="entry name" value="Cation efflux protein transmembrane domain-like"/>
    <property type="match status" value="1"/>
</dbReference>
<evidence type="ECO:0000256" key="2">
    <source>
        <dbReference type="ARBA" id="ARBA00008114"/>
    </source>
</evidence>
<comment type="subcellular location">
    <subcellularLocation>
        <location evidence="1">Membrane</location>
        <topology evidence="1">Multi-pass membrane protein</topology>
    </subcellularLocation>
</comment>
<dbReference type="Gene3D" id="1.20.1510.10">
    <property type="entry name" value="Cation efflux protein transmembrane domain"/>
    <property type="match status" value="1"/>
</dbReference>
<evidence type="ECO:0000256" key="7">
    <source>
        <dbReference type="SAM" id="Phobius"/>
    </source>
</evidence>
<dbReference type="Proteomes" id="UP000425178">
    <property type="component" value="Chromosome"/>
</dbReference>
<dbReference type="GO" id="GO:0015341">
    <property type="term" value="F:zinc efflux antiporter activity"/>
    <property type="evidence" value="ECO:0007669"/>
    <property type="project" value="TreeGrafter"/>
</dbReference>
<dbReference type="RefSeq" id="WP_231587488.1">
    <property type="nucleotide sequence ID" value="NZ_CP046453.1"/>
</dbReference>
<evidence type="ECO:0000256" key="3">
    <source>
        <dbReference type="ARBA" id="ARBA00022448"/>
    </source>
</evidence>